<protein>
    <submittedName>
        <fullName evidence="2">Uncharacterized protein</fullName>
    </submittedName>
</protein>
<feature type="region of interest" description="Disordered" evidence="1">
    <location>
        <begin position="113"/>
        <end position="137"/>
    </location>
</feature>
<gene>
    <name evidence="2" type="ORF">EX30DRAFT_174158</name>
</gene>
<dbReference type="Proteomes" id="UP000298138">
    <property type="component" value="Unassembled WGS sequence"/>
</dbReference>
<accession>A0A4S2MR09</accession>
<name>A0A4S2MR09_9PEZI</name>
<organism evidence="2 3">
    <name type="scientific">Ascodesmis nigricans</name>
    <dbReference type="NCBI Taxonomy" id="341454"/>
    <lineage>
        <taxon>Eukaryota</taxon>
        <taxon>Fungi</taxon>
        <taxon>Dikarya</taxon>
        <taxon>Ascomycota</taxon>
        <taxon>Pezizomycotina</taxon>
        <taxon>Pezizomycetes</taxon>
        <taxon>Pezizales</taxon>
        <taxon>Ascodesmidaceae</taxon>
        <taxon>Ascodesmis</taxon>
    </lineage>
</organism>
<reference evidence="2 3" key="1">
    <citation type="submission" date="2019-04" db="EMBL/GenBank/DDBJ databases">
        <title>Comparative genomics and transcriptomics to analyze fruiting body development in filamentous ascomycetes.</title>
        <authorList>
            <consortium name="DOE Joint Genome Institute"/>
            <person name="Lutkenhaus R."/>
            <person name="Traeger S."/>
            <person name="Breuer J."/>
            <person name="Kuo A."/>
            <person name="Lipzen A."/>
            <person name="Pangilinan J."/>
            <person name="Dilworth D."/>
            <person name="Sandor L."/>
            <person name="Poggeler S."/>
            <person name="Barry K."/>
            <person name="Grigoriev I.V."/>
            <person name="Nowrousian M."/>
        </authorList>
    </citation>
    <scope>NUCLEOTIDE SEQUENCE [LARGE SCALE GENOMIC DNA]</scope>
    <source>
        <strain evidence="2 3">CBS 389.68</strain>
    </source>
</reference>
<evidence type="ECO:0000256" key="1">
    <source>
        <dbReference type="SAM" id="MobiDB-lite"/>
    </source>
</evidence>
<evidence type="ECO:0000313" key="2">
    <source>
        <dbReference type="EMBL" id="TGZ77969.1"/>
    </source>
</evidence>
<proteinExistence type="predicted"/>
<dbReference type="AlphaFoldDB" id="A0A4S2MR09"/>
<sequence>MATFVLFFYHGGRYLIALLNQDVPTWQNVTISTETTHQDCRSAEISTTNTRPYTHHSRRIQLPPPARSCHRADPTSVDSVPSDTPYPNVPRLCAPAHALGGSLPAAVPLPHHIFPRHPPSTRRVPSTNRHLPRVMVP</sequence>
<keyword evidence="3" id="KW-1185">Reference proteome</keyword>
<dbReference type="EMBL" id="ML220147">
    <property type="protein sequence ID" value="TGZ77969.1"/>
    <property type="molecule type" value="Genomic_DNA"/>
</dbReference>
<evidence type="ECO:0000313" key="3">
    <source>
        <dbReference type="Proteomes" id="UP000298138"/>
    </source>
</evidence>
<feature type="region of interest" description="Disordered" evidence="1">
    <location>
        <begin position="63"/>
        <end position="84"/>
    </location>
</feature>
<dbReference type="InParanoid" id="A0A4S2MR09"/>